<proteinExistence type="predicted"/>
<accession>A0ABU9J3C2</accession>
<reference evidence="1 2" key="1">
    <citation type="submission" date="2024-04" db="EMBL/GenBank/DDBJ databases">
        <title>Draft genome sequence of Pseudoxanthomonas putridarboris WD12.</title>
        <authorList>
            <person name="Oh J."/>
        </authorList>
    </citation>
    <scope>NUCLEOTIDE SEQUENCE [LARGE SCALE GENOMIC DNA]</scope>
    <source>
        <strain evidence="1 2">WD12</strain>
    </source>
</reference>
<dbReference type="Proteomes" id="UP001459204">
    <property type="component" value="Unassembled WGS sequence"/>
</dbReference>
<evidence type="ECO:0000313" key="1">
    <source>
        <dbReference type="EMBL" id="MEL1265753.1"/>
    </source>
</evidence>
<sequence>MNVLKAGMAVMVITVAVLALREYVPKQAVQAVVDKVSGNAAPAARGDSRHGFVDIPLPDGQSGYHVVIFAPPNCPSEAARRADLLAQYLDREGIPYARASSADFSTLRSQEEANRVMAVMNGSIPVVFVRHRARANPSPDDVVAEYRAGGSS</sequence>
<dbReference type="RefSeq" id="WP_341726926.1">
    <property type="nucleotide sequence ID" value="NZ_JBBWWT010000008.1"/>
</dbReference>
<organism evidence="1 2">
    <name type="scientific">Pseudoxanthomonas putridarboris</name>
    <dbReference type="NCBI Taxonomy" id="752605"/>
    <lineage>
        <taxon>Bacteria</taxon>
        <taxon>Pseudomonadati</taxon>
        <taxon>Pseudomonadota</taxon>
        <taxon>Gammaproteobacteria</taxon>
        <taxon>Lysobacterales</taxon>
        <taxon>Lysobacteraceae</taxon>
        <taxon>Pseudoxanthomonas</taxon>
    </lineage>
</organism>
<gene>
    <name evidence="1" type="ORF">AAD027_15465</name>
</gene>
<name>A0ABU9J3C2_9GAMM</name>
<dbReference type="EMBL" id="JBBWWT010000008">
    <property type="protein sequence ID" value="MEL1265753.1"/>
    <property type="molecule type" value="Genomic_DNA"/>
</dbReference>
<evidence type="ECO:0000313" key="2">
    <source>
        <dbReference type="Proteomes" id="UP001459204"/>
    </source>
</evidence>
<comment type="caution">
    <text evidence="1">The sequence shown here is derived from an EMBL/GenBank/DDBJ whole genome shotgun (WGS) entry which is preliminary data.</text>
</comment>
<protein>
    <submittedName>
        <fullName evidence="1">Uncharacterized protein</fullName>
    </submittedName>
</protein>
<keyword evidence="2" id="KW-1185">Reference proteome</keyword>